<dbReference type="InterPro" id="IPR036291">
    <property type="entry name" value="NAD(P)-bd_dom_sf"/>
</dbReference>
<protein>
    <recommendedName>
        <fullName evidence="4">6-phosphogluconate dehydrogenase NADP-binding domain-containing protein</fullName>
    </recommendedName>
</protein>
<organism evidence="5 6">
    <name type="scientific">Cytospora schulzeri</name>
    <dbReference type="NCBI Taxonomy" id="448051"/>
    <lineage>
        <taxon>Eukaryota</taxon>
        <taxon>Fungi</taxon>
        <taxon>Dikarya</taxon>
        <taxon>Ascomycota</taxon>
        <taxon>Pezizomycotina</taxon>
        <taxon>Sordariomycetes</taxon>
        <taxon>Sordariomycetidae</taxon>
        <taxon>Diaporthales</taxon>
        <taxon>Cytosporaceae</taxon>
        <taxon>Cytospora</taxon>
    </lineage>
</organism>
<dbReference type="SUPFAM" id="SSF48179">
    <property type="entry name" value="6-phosphogluconate dehydrogenase C-terminal domain-like"/>
    <property type="match status" value="1"/>
</dbReference>
<dbReference type="InterPro" id="IPR008927">
    <property type="entry name" value="6-PGluconate_DH-like_C_sf"/>
</dbReference>
<keyword evidence="2" id="KW-0560">Oxidoreductase</keyword>
<sequence>MAYQHPRLGWIGLGSMGLGMATNLQRHLSKTAAPSLQYHNRTMSRGEPLEQIGGVPCKSIGDLVTNSDIIFLSLSDDAALASTLDSLIGDGEAELSGKIIVDTTTVHPSSTGKAQARLAEKGARLVAAPVFGASPVAAQGKLLFVLAGPDDAVQAISPFLVGVMGRGVIRLGEDVKQSSMLKTAGNFMTAAMMEVVAEAHVLAEKTGLGSEAMESLIEHQYGPLALSMSKRLTTGAYMPAKGERPWSDLNLALKDVGSQEVF</sequence>
<keyword evidence="6" id="KW-1185">Reference proteome</keyword>
<comment type="caution">
    <text evidence="5">The sequence shown here is derived from an EMBL/GenBank/DDBJ whole genome shotgun (WGS) entry which is preliminary data.</text>
</comment>
<dbReference type="AlphaFoldDB" id="A0A423X607"/>
<evidence type="ECO:0000259" key="4">
    <source>
        <dbReference type="Pfam" id="PF03446"/>
    </source>
</evidence>
<feature type="domain" description="6-phosphogluconate dehydrogenase NADP-binding" evidence="4">
    <location>
        <begin position="8"/>
        <end position="161"/>
    </location>
</feature>
<dbReference type="GO" id="GO:0050661">
    <property type="term" value="F:NADP binding"/>
    <property type="evidence" value="ECO:0007669"/>
    <property type="project" value="InterPro"/>
</dbReference>
<dbReference type="Proteomes" id="UP000283895">
    <property type="component" value="Unassembled WGS sequence"/>
</dbReference>
<evidence type="ECO:0000256" key="1">
    <source>
        <dbReference type="ARBA" id="ARBA00007598"/>
    </source>
</evidence>
<dbReference type="InterPro" id="IPR051265">
    <property type="entry name" value="HIBADH-related_NP60_sf"/>
</dbReference>
<dbReference type="PANTHER" id="PTHR43580">
    <property type="entry name" value="OXIDOREDUCTASE GLYR1-RELATED"/>
    <property type="match status" value="1"/>
</dbReference>
<dbReference type="OrthoDB" id="435038at2759"/>
<name>A0A423X607_9PEZI</name>
<accession>A0A423X607</accession>
<dbReference type="PIRSF" id="PIRSF000103">
    <property type="entry name" value="HIBADH"/>
    <property type="match status" value="1"/>
</dbReference>
<dbReference type="EMBL" id="LKEA01000002">
    <property type="protein sequence ID" value="ROW11365.1"/>
    <property type="molecule type" value="Genomic_DNA"/>
</dbReference>
<feature type="active site" evidence="3">
    <location>
        <position position="182"/>
    </location>
</feature>
<dbReference type="InterPro" id="IPR015815">
    <property type="entry name" value="HIBADH-related"/>
</dbReference>
<dbReference type="GO" id="GO:0016491">
    <property type="term" value="F:oxidoreductase activity"/>
    <property type="evidence" value="ECO:0007669"/>
    <property type="project" value="UniProtKB-KW"/>
</dbReference>
<dbReference type="Gene3D" id="1.10.1040.10">
    <property type="entry name" value="N-(1-d-carboxylethyl)-l-norvaline Dehydrogenase, domain 2"/>
    <property type="match status" value="1"/>
</dbReference>
<dbReference type="PANTHER" id="PTHR43580:SF8">
    <property type="entry name" value="6-PHOSPHOGLUCONATE DEHYDROGENASE NADP-BINDING DOMAIN-CONTAINING PROTEIN-RELATED"/>
    <property type="match status" value="1"/>
</dbReference>
<gene>
    <name evidence="5" type="ORF">VMCG_01067</name>
</gene>
<evidence type="ECO:0000256" key="2">
    <source>
        <dbReference type="ARBA" id="ARBA00023002"/>
    </source>
</evidence>
<dbReference type="STRING" id="356882.A0A423X607"/>
<dbReference type="Gene3D" id="3.40.50.720">
    <property type="entry name" value="NAD(P)-binding Rossmann-like Domain"/>
    <property type="match status" value="1"/>
</dbReference>
<evidence type="ECO:0000313" key="6">
    <source>
        <dbReference type="Proteomes" id="UP000283895"/>
    </source>
</evidence>
<dbReference type="SUPFAM" id="SSF51735">
    <property type="entry name" value="NAD(P)-binding Rossmann-fold domains"/>
    <property type="match status" value="1"/>
</dbReference>
<dbReference type="InterPro" id="IPR013328">
    <property type="entry name" value="6PGD_dom2"/>
</dbReference>
<dbReference type="InterPro" id="IPR006115">
    <property type="entry name" value="6PGDH_NADP-bd"/>
</dbReference>
<dbReference type="Pfam" id="PF03446">
    <property type="entry name" value="NAD_binding_2"/>
    <property type="match status" value="1"/>
</dbReference>
<evidence type="ECO:0000256" key="3">
    <source>
        <dbReference type="PIRSR" id="PIRSR000103-1"/>
    </source>
</evidence>
<evidence type="ECO:0000313" key="5">
    <source>
        <dbReference type="EMBL" id="ROW11365.1"/>
    </source>
</evidence>
<reference evidence="5 6" key="1">
    <citation type="submission" date="2015-09" db="EMBL/GenBank/DDBJ databases">
        <title>Host preference determinants of Valsa canker pathogens revealed by comparative genomics.</title>
        <authorList>
            <person name="Yin Z."/>
            <person name="Huang L."/>
        </authorList>
    </citation>
    <scope>NUCLEOTIDE SEQUENCE [LARGE SCALE GENOMIC DNA]</scope>
    <source>
        <strain evidence="5 6">03-1</strain>
    </source>
</reference>
<comment type="similarity">
    <text evidence="1">Belongs to the HIBADH-related family. NP60 subfamily.</text>
</comment>
<proteinExistence type="inferred from homology"/>